<keyword evidence="2" id="KW-1185">Reference proteome</keyword>
<name>A0AA38M693_9CUCU</name>
<dbReference type="EMBL" id="JALNTZ010000007">
    <property type="protein sequence ID" value="KAJ3645620.1"/>
    <property type="molecule type" value="Genomic_DNA"/>
</dbReference>
<evidence type="ECO:0000313" key="2">
    <source>
        <dbReference type="Proteomes" id="UP001168821"/>
    </source>
</evidence>
<comment type="caution">
    <text evidence="1">The sequence shown here is derived from an EMBL/GenBank/DDBJ whole genome shotgun (WGS) entry which is preliminary data.</text>
</comment>
<evidence type="ECO:0000313" key="1">
    <source>
        <dbReference type="EMBL" id="KAJ3645620.1"/>
    </source>
</evidence>
<dbReference type="Proteomes" id="UP001168821">
    <property type="component" value="Unassembled WGS sequence"/>
</dbReference>
<sequence>MLESYFRNGHRINHEWLYEGRPCFLEFREEFPDAVAVEATFVNALRYVVKLFRDTGSVGRKSGSGRPTKRTLETVDNVRKLLRRT</sequence>
<reference evidence="1" key="1">
    <citation type="journal article" date="2023" name="G3 (Bethesda)">
        <title>Whole genome assemblies of Zophobas morio and Tenebrio molitor.</title>
        <authorList>
            <person name="Kaur S."/>
            <person name="Stinson S.A."/>
            <person name="diCenzo G.C."/>
        </authorList>
    </citation>
    <scope>NUCLEOTIDE SEQUENCE</scope>
    <source>
        <strain evidence="1">QUZm001</strain>
    </source>
</reference>
<protein>
    <submittedName>
        <fullName evidence="1">Uncharacterized protein</fullName>
    </submittedName>
</protein>
<organism evidence="1 2">
    <name type="scientific">Zophobas morio</name>
    <dbReference type="NCBI Taxonomy" id="2755281"/>
    <lineage>
        <taxon>Eukaryota</taxon>
        <taxon>Metazoa</taxon>
        <taxon>Ecdysozoa</taxon>
        <taxon>Arthropoda</taxon>
        <taxon>Hexapoda</taxon>
        <taxon>Insecta</taxon>
        <taxon>Pterygota</taxon>
        <taxon>Neoptera</taxon>
        <taxon>Endopterygota</taxon>
        <taxon>Coleoptera</taxon>
        <taxon>Polyphaga</taxon>
        <taxon>Cucujiformia</taxon>
        <taxon>Tenebrionidae</taxon>
        <taxon>Zophobas</taxon>
    </lineage>
</organism>
<gene>
    <name evidence="1" type="ORF">Zmor_023261</name>
</gene>
<proteinExistence type="predicted"/>
<dbReference type="AlphaFoldDB" id="A0AA38M693"/>
<accession>A0AA38M693</accession>